<evidence type="ECO:0000313" key="1">
    <source>
        <dbReference type="EMBL" id="OBZ73821.1"/>
    </source>
</evidence>
<dbReference type="Proteomes" id="UP000092993">
    <property type="component" value="Unassembled WGS sequence"/>
</dbReference>
<proteinExistence type="predicted"/>
<comment type="caution">
    <text evidence="1">The sequence shown here is derived from an EMBL/GenBank/DDBJ whole genome shotgun (WGS) entry which is preliminary data.</text>
</comment>
<protein>
    <recommendedName>
        <fullName evidence="3">F-box domain-containing protein</fullName>
    </recommendedName>
</protein>
<evidence type="ECO:0000313" key="2">
    <source>
        <dbReference type="Proteomes" id="UP000092993"/>
    </source>
</evidence>
<dbReference type="InterPro" id="IPR032675">
    <property type="entry name" value="LRR_dom_sf"/>
</dbReference>
<organism evidence="1 2">
    <name type="scientific">Grifola frondosa</name>
    <name type="common">Maitake</name>
    <name type="synonym">Polyporus frondosus</name>
    <dbReference type="NCBI Taxonomy" id="5627"/>
    <lineage>
        <taxon>Eukaryota</taxon>
        <taxon>Fungi</taxon>
        <taxon>Dikarya</taxon>
        <taxon>Basidiomycota</taxon>
        <taxon>Agaricomycotina</taxon>
        <taxon>Agaricomycetes</taxon>
        <taxon>Polyporales</taxon>
        <taxon>Grifolaceae</taxon>
        <taxon>Grifola</taxon>
    </lineage>
</organism>
<dbReference type="STRING" id="5627.A0A1C7MAB2"/>
<name>A0A1C7MAB2_GRIFR</name>
<reference evidence="1 2" key="1">
    <citation type="submission" date="2016-03" db="EMBL/GenBank/DDBJ databases">
        <title>Whole genome sequencing of Grifola frondosa 9006-11.</title>
        <authorList>
            <person name="Min B."/>
            <person name="Park H."/>
            <person name="Kim J.-G."/>
            <person name="Cho H."/>
            <person name="Oh Y.-L."/>
            <person name="Kong W.-S."/>
            <person name="Choi I.-G."/>
        </authorList>
    </citation>
    <scope>NUCLEOTIDE SEQUENCE [LARGE SCALE GENOMIC DNA]</scope>
    <source>
        <strain evidence="1 2">9006-11</strain>
    </source>
</reference>
<sequence length="559" mass="62610">MHQIPIPKSIASWNVLRKATPHRALHKDDILREIFERLSTVGNASLAGEERALCQRTLAISARVCKDFLDPALDVLWRELADFLDLMKIILPSAKTTTRGPHNIKVETLSGELTPEHAARFFQYARRVRSIPNGIIRPETLLDPPSVYSYLADQNHGAPLLPQLQELRWQITSAAAATTLITLVPKSLRRLRLDFQDSRFNENANIDSDQTAQKDAIHSFLRTLRSKTPSLAYLVISGYVKSTAESWLPVAEFTRLQSLHIVITDPTLLPHIAQMPCLSELSMSLFLPEDDELRFGDCPFPALRDVTIQVTGNSLAYYTRILGAVTSAHMESVYMSVNFDGRPQSPGGAALVEQYHGLYRVLGSTPSAPSLRKVQLDIWLHCNMGGVPENRATLVAEQPLIEIFGPLLSSRTLEVLRFVQYPCCPLPVILSDGDIRQVAEAWPNLQSLLLRYKTSRSLPTIHVLADIARLCPNLEHLFLPGINTSETPDLSGNWQSSSPLRELYLIDGGGDADADRFARILDRCFPFLDISSLLYRDRSSTWLKIVGTLSRLQRTRNPE</sequence>
<dbReference type="OrthoDB" id="3222238at2759"/>
<dbReference type="AlphaFoldDB" id="A0A1C7MAB2"/>
<evidence type="ECO:0008006" key="3">
    <source>
        <dbReference type="Google" id="ProtNLM"/>
    </source>
</evidence>
<keyword evidence="2" id="KW-1185">Reference proteome</keyword>
<gene>
    <name evidence="1" type="ORF">A0H81_06374</name>
</gene>
<dbReference type="EMBL" id="LUGG01000006">
    <property type="protein sequence ID" value="OBZ73821.1"/>
    <property type="molecule type" value="Genomic_DNA"/>
</dbReference>
<accession>A0A1C7MAB2</accession>
<dbReference type="SUPFAM" id="SSF52058">
    <property type="entry name" value="L domain-like"/>
    <property type="match status" value="1"/>
</dbReference>
<dbReference type="OMA" id="VRAWPSI"/>
<dbReference type="Gene3D" id="3.80.10.10">
    <property type="entry name" value="Ribonuclease Inhibitor"/>
    <property type="match status" value="1"/>
</dbReference>